<dbReference type="Gene3D" id="3.20.20.100">
    <property type="entry name" value="NADP-dependent oxidoreductase domain"/>
    <property type="match status" value="1"/>
</dbReference>
<evidence type="ECO:0000313" key="7">
    <source>
        <dbReference type="Proteomes" id="UP000806528"/>
    </source>
</evidence>
<reference evidence="6 7" key="1">
    <citation type="submission" date="2020-09" db="EMBL/GenBank/DDBJ databases">
        <title>Diversity and distribution of actinomycetes associated with coral in the coast of Hainan.</title>
        <authorList>
            <person name="Li F."/>
        </authorList>
    </citation>
    <scope>NUCLEOTIDE SEQUENCE [LARGE SCALE GENOMIC DNA]</scope>
    <source>
        <strain evidence="6 7">HNM0947</strain>
    </source>
</reference>
<evidence type="ECO:0000259" key="5">
    <source>
        <dbReference type="Pfam" id="PF00248"/>
    </source>
</evidence>
<dbReference type="InterPro" id="IPR018170">
    <property type="entry name" value="Aldo/ket_reductase_CS"/>
</dbReference>
<dbReference type="PANTHER" id="PTHR43827:SF3">
    <property type="entry name" value="NADP-DEPENDENT OXIDOREDUCTASE DOMAIN-CONTAINING PROTEIN"/>
    <property type="match status" value="1"/>
</dbReference>
<evidence type="ECO:0000256" key="2">
    <source>
        <dbReference type="ARBA" id="ARBA00022857"/>
    </source>
</evidence>
<dbReference type="Proteomes" id="UP000806528">
    <property type="component" value="Unassembled WGS sequence"/>
</dbReference>
<dbReference type="EMBL" id="JADBGI010000015">
    <property type="protein sequence ID" value="MBE3000467.1"/>
    <property type="molecule type" value="Genomic_DNA"/>
</dbReference>
<evidence type="ECO:0000256" key="4">
    <source>
        <dbReference type="SAM" id="MobiDB-lite"/>
    </source>
</evidence>
<feature type="domain" description="NADP-dependent oxidoreductase" evidence="5">
    <location>
        <begin position="23"/>
        <end position="270"/>
    </location>
</feature>
<accession>A0ABR9P9G1</accession>
<dbReference type="PROSITE" id="PS00062">
    <property type="entry name" value="ALDOKETO_REDUCTASE_2"/>
    <property type="match status" value="1"/>
</dbReference>
<keyword evidence="7" id="KW-1185">Reference proteome</keyword>
<dbReference type="PANTHER" id="PTHR43827">
    <property type="entry name" value="2,5-DIKETO-D-GLUCONIC ACID REDUCTASE"/>
    <property type="match status" value="1"/>
</dbReference>
<dbReference type="InterPro" id="IPR023210">
    <property type="entry name" value="NADP_OxRdtase_dom"/>
</dbReference>
<sequence length="294" mass="32153">MAITHFTLNNGVEIPAIGYGVYQTPPEQTVDSVRSALSTGYRHIDTAAAYGNEREVGEAIRGSGLDRSEVFVETKVWISDYGYDETLHAFDKSAGKLGIDRIDLFILHQPLPGEFDRTIAAYKALERLLADGKVRAIGVSNFMPEHLEHLIGATDVVPAVNQIEVHPYFRQSDLLSLDTEHGVLNQAWSPIGGITFYRDGATGSTLEDPVVNGIARAHGKSPAQVMLRWHLQQDRQVIPKSVTPSRIAENFGVFDFELTAEELAAIDALDTGTRGGPAPEALTREDFGFPIPEA</sequence>
<organism evidence="6 7">
    <name type="scientific">Nocardiopsis coralli</name>
    <dbReference type="NCBI Taxonomy" id="2772213"/>
    <lineage>
        <taxon>Bacteria</taxon>
        <taxon>Bacillati</taxon>
        <taxon>Actinomycetota</taxon>
        <taxon>Actinomycetes</taxon>
        <taxon>Streptosporangiales</taxon>
        <taxon>Nocardiopsidaceae</taxon>
        <taxon>Nocardiopsis</taxon>
    </lineage>
</organism>
<feature type="region of interest" description="Disordered" evidence="4">
    <location>
        <begin position="270"/>
        <end position="294"/>
    </location>
</feature>
<evidence type="ECO:0000256" key="3">
    <source>
        <dbReference type="ARBA" id="ARBA00023002"/>
    </source>
</evidence>
<dbReference type="Pfam" id="PF00248">
    <property type="entry name" value="Aldo_ket_red"/>
    <property type="match status" value="1"/>
</dbReference>
<proteinExistence type="inferred from homology"/>
<name>A0ABR9P9G1_9ACTN</name>
<comment type="caution">
    <text evidence="6">The sequence shown here is derived from an EMBL/GenBank/DDBJ whole genome shotgun (WGS) entry which is preliminary data.</text>
</comment>
<protein>
    <submittedName>
        <fullName evidence="6">Aldo/keto reductase</fullName>
    </submittedName>
</protein>
<dbReference type="PIRSF" id="PIRSF000097">
    <property type="entry name" value="AKR"/>
    <property type="match status" value="1"/>
</dbReference>
<comment type="similarity">
    <text evidence="1">Belongs to the aldo/keto reductase family.</text>
</comment>
<evidence type="ECO:0000313" key="6">
    <source>
        <dbReference type="EMBL" id="MBE3000467.1"/>
    </source>
</evidence>
<dbReference type="RefSeq" id="WP_193123074.1">
    <property type="nucleotide sequence ID" value="NZ_JADBGI010000015.1"/>
</dbReference>
<dbReference type="SUPFAM" id="SSF51430">
    <property type="entry name" value="NAD(P)-linked oxidoreductase"/>
    <property type="match status" value="1"/>
</dbReference>
<dbReference type="InterPro" id="IPR036812">
    <property type="entry name" value="NAD(P)_OxRdtase_dom_sf"/>
</dbReference>
<dbReference type="PRINTS" id="PR00069">
    <property type="entry name" value="ALDKETRDTASE"/>
</dbReference>
<evidence type="ECO:0000256" key="1">
    <source>
        <dbReference type="ARBA" id="ARBA00007905"/>
    </source>
</evidence>
<dbReference type="PROSITE" id="PS00063">
    <property type="entry name" value="ALDOKETO_REDUCTASE_3"/>
    <property type="match status" value="1"/>
</dbReference>
<dbReference type="PROSITE" id="PS00798">
    <property type="entry name" value="ALDOKETO_REDUCTASE_1"/>
    <property type="match status" value="1"/>
</dbReference>
<keyword evidence="3" id="KW-0560">Oxidoreductase</keyword>
<gene>
    <name evidence="6" type="ORF">IDM40_17420</name>
</gene>
<dbReference type="InterPro" id="IPR020471">
    <property type="entry name" value="AKR"/>
</dbReference>
<keyword evidence="2" id="KW-0521">NADP</keyword>